<evidence type="ECO:0000313" key="3">
    <source>
        <dbReference type="Proteomes" id="UP001529380"/>
    </source>
</evidence>
<accession>A0ABT7UUW1</accession>
<evidence type="ECO:0000313" key="2">
    <source>
        <dbReference type="EMBL" id="MDM8202696.1"/>
    </source>
</evidence>
<comment type="caution">
    <text evidence="2">The sequence shown here is derived from an EMBL/GenBank/DDBJ whole genome shotgun (WGS) entry which is preliminary data.</text>
</comment>
<dbReference type="EMBL" id="JAUDCL010000060">
    <property type="protein sequence ID" value="MDM8202696.1"/>
    <property type="molecule type" value="Genomic_DNA"/>
</dbReference>
<keyword evidence="1" id="KW-1133">Transmembrane helix</keyword>
<reference evidence="2 3" key="1">
    <citation type="submission" date="2023-06" db="EMBL/GenBank/DDBJ databases">
        <title>Identification and characterization of horizontal gene transfer across gut microbiota members of farm animals based on homology search.</title>
        <authorList>
            <person name="Schwarzerova J."/>
            <person name="Nykrynova M."/>
            <person name="Jureckova K."/>
            <person name="Cejkova D."/>
            <person name="Rychlik I."/>
        </authorList>
    </citation>
    <scope>NUCLEOTIDE SEQUENCE [LARGE SCALE GENOMIC DNA]</scope>
    <source>
        <strain evidence="2 3">ET340</strain>
    </source>
</reference>
<feature type="transmembrane region" description="Helical" evidence="1">
    <location>
        <begin position="75"/>
        <end position="96"/>
    </location>
</feature>
<dbReference type="Proteomes" id="UP001529380">
    <property type="component" value="Unassembled WGS sequence"/>
</dbReference>
<protein>
    <submittedName>
        <fullName evidence="2">Uncharacterized protein</fullName>
    </submittedName>
</protein>
<sequence length="98" mass="10632">MKQREADAPVKKARDKQIDIRSRSAALNFVIAATQVLTVLCLVKGNPAWKGSLSLLFFGAAVQLLYKYDQYGEKPYAWVGTGTGLVGAALLVWFAVTG</sequence>
<gene>
    <name evidence="2" type="ORF">QUW08_15550</name>
</gene>
<evidence type="ECO:0000256" key="1">
    <source>
        <dbReference type="SAM" id="Phobius"/>
    </source>
</evidence>
<keyword evidence="1" id="KW-0812">Transmembrane</keyword>
<proteinExistence type="predicted"/>
<feature type="transmembrane region" description="Helical" evidence="1">
    <location>
        <begin position="25"/>
        <end position="45"/>
    </location>
</feature>
<keyword evidence="1" id="KW-0472">Membrane</keyword>
<keyword evidence="3" id="KW-1185">Reference proteome</keyword>
<dbReference type="RefSeq" id="WP_289600903.1">
    <property type="nucleotide sequence ID" value="NZ_JAUDCL010000060.1"/>
</dbReference>
<organism evidence="2 3">
    <name type="scientific">Allofournierella massiliensis</name>
    <dbReference type="NCBI Taxonomy" id="1650663"/>
    <lineage>
        <taxon>Bacteria</taxon>
        <taxon>Bacillati</taxon>
        <taxon>Bacillota</taxon>
        <taxon>Clostridia</taxon>
        <taxon>Eubacteriales</taxon>
        <taxon>Oscillospiraceae</taxon>
        <taxon>Allofournierella</taxon>
    </lineage>
</organism>
<name>A0ABT7UUW1_9FIRM</name>